<dbReference type="Proteomes" id="UP000462449">
    <property type="component" value="Unassembled WGS sequence"/>
</dbReference>
<name>A0A7M4D286_9BACT</name>
<proteinExistence type="inferred from homology"/>
<dbReference type="Pfam" id="PF13715">
    <property type="entry name" value="CarbopepD_reg_2"/>
    <property type="match status" value="1"/>
</dbReference>
<keyword evidence="1" id="KW-0812">Transmembrane</keyword>
<evidence type="ECO:0000259" key="5">
    <source>
        <dbReference type="Pfam" id="PF07715"/>
    </source>
</evidence>
<dbReference type="EMBL" id="WOTW01000004">
    <property type="protein sequence ID" value="MUP36765.1"/>
    <property type="molecule type" value="Genomic_DNA"/>
</dbReference>
<reference evidence="7 8" key="1">
    <citation type="submission" date="2019-11" db="EMBL/GenBank/DDBJ databases">
        <title>Draft genome sequence of Labilibaculum sp. strain SYP isolated from Black Sea.</title>
        <authorList>
            <person name="Yadav S."/>
            <person name="Villanueva L."/>
        </authorList>
    </citation>
    <scope>NUCLEOTIDE SEQUENCE [LARGE SCALE GENOMIC DNA]</scope>
    <source>
        <strain evidence="7 8">44</strain>
    </source>
</reference>
<evidence type="ECO:0000313" key="9">
    <source>
        <dbReference type="Proteomes" id="UP000462449"/>
    </source>
</evidence>
<dbReference type="Pfam" id="PF00593">
    <property type="entry name" value="TonB_dep_Rec_b-barrel"/>
    <property type="match status" value="1"/>
</dbReference>
<keyword evidence="1" id="KW-1134">Transmembrane beta strand</keyword>
<dbReference type="InterPro" id="IPR039426">
    <property type="entry name" value="TonB-dep_rcpt-like"/>
</dbReference>
<evidence type="ECO:0000313" key="7">
    <source>
        <dbReference type="EMBL" id="MVB05970.1"/>
    </source>
</evidence>
<keyword evidence="3" id="KW-0732">Signal</keyword>
<accession>A0A7M4D286</accession>
<evidence type="ECO:0000313" key="8">
    <source>
        <dbReference type="Proteomes" id="UP000285951"/>
    </source>
</evidence>
<dbReference type="NCBIfam" id="TIGR04057">
    <property type="entry name" value="SusC_RagA_signa"/>
    <property type="match status" value="1"/>
</dbReference>
<dbReference type="SUPFAM" id="SSF49464">
    <property type="entry name" value="Carboxypeptidase regulatory domain-like"/>
    <property type="match status" value="1"/>
</dbReference>
<dbReference type="Pfam" id="PF07715">
    <property type="entry name" value="Plug"/>
    <property type="match status" value="1"/>
</dbReference>
<dbReference type="Gene3D" id="2.170.130.10">
    <property type="entry name" value="TonB-dependent receptor, plug domain"/>
    <property type="match status" value="1"/>
</dbReference>
<dbReference type="AlphaFoldDB" id="A0A7M4D286"/>
<dbReference type="GO" id="GO:0009279">
    <property type="term" value="C:cell outer membrane"/>
    <property type="evidence" value="ECO:0007669"/>
    <property type="project" value="UniProtKB-SubCell"/>
</dbReference>
<dbReference type="Gene3D" id="2.60.40.1120">
    <property type="entry name" value="Carboxypeptidase-like, regulatory domain"/>
    <property type="match status" value="1"/>
</dbReference>
<feature type="chain" id="PRO_5029862390" evidence="3">
    <location>
        <begin position="39"/>
        <end position="1081"/>
    </location>
</feature>
<dbReference type="FunFam" id="2.60.40.1120:FF:000003">
    <property type="entry name" value="Outer membrane protein Omp121"/>
    <property type="match status" value="1"/>
</dbReference>
<dbReference type="InterPro" id="IPR000531">
    <property type="entry name" value="Beta-barrel_TonB"/>
</dbReference>
<comment type="subcellular location">
    <subcellularLocation>
        <location evidence="1">Cell outer membrane</location>
        <topology evidence="1">Multi-pass membrane protein</topology>
    </subcellularLocation>
</comment>
<dbReference type="InterPro" id="IPR023996">
    <property type="entry name" value="TonB-dep_OMP_SusC/RagA"/>
</dbReference>
<comment type="caution">
    <text evidence="6">The sequence shown here is derived from an EMBL/GenBank/DDBJ whole genome shotgun (WGS) entry which is preliminary data.</text>
</comment>
<feature type="signal peptide" evidence="3">
    <location>
        <begin position="1"/>
        <end position="38"/>
    </location>
</feature>
<dbReference type="PROSITE" id="PS52016">
    <property type="entry name" value="TONB_DEPENDENT_REC_3"/>
    <property type="match status" value="1"/>
</dbReference>
<reference evidence="6 9" key="2">
    <citation type="submission" date="2019-12" db="EMBL/GenBank/DDBJ databases">
        <title>Draft genome sequence of Labilibaculum sp. strain 44 isolated from deep waters of Black Sea.</title>
        <authorList>
            <person name="Yadav S."/>
            <person name="Villanueva L."/>
        </authorList>
    </citation>
    <scope>NUCLEOTIDE SEQUENCE [LARGE SCALE GENOMIC DNA]</scope>
    <source>
        <strain evidence="6 9">44</strain>
    </source>
</reference>
<dbReference type="InterPro" id="IPR037066">
    <property type="entry name" value="Plug_dom_sf"/>
</dbReference>
<dbReference type="InterPro" id="IPR023997">
    <property type="entry name" value="TonB-dep_OMP_SusC/RagA_CS"/>
</dbReference>
<dbReference type="Proteomes" id="UP000285951">
    <property type="component" value="Unassembled WGS sequence"/>
</dbReference>
<sequence>MKKVFNILLKCRKIGVRKPLFSSAILIMLIINSSNVHAQEMQNITGKVTDSSGEALIGVNVVVKNTTIGVITDFDGNFVLKVPQDGTLVFSYLGFVTQTISPEGKAIINVTLEEDFTKLDEVVVVGFGTQKKVNVTGSVATASAEDLKERPVANAVQALQGLIPGLNITNSGNGGELNAKKSINIRGIGTVGKDASGNAYSKGDPLVLIDGMEGDINTINPQDIESISVLKDAASSSIYGSRAPFGVILVTTKRGKEGKTIINYNNNFRFSTPVLLPDMQNSWEFVNYFDDANFNKSNSHLYGEDYKALVYSYYKGELDPTDVAYPGSGGKWNYDYTYGNVDWLKEYYKTWSPSQEHNMSISGGSKDITYYVSSNYMTQGGFMRYGTENYDRFNLTGKISAELSKYIKVDYSNRFVRSEYSRPTNMNDGFYDHILRRARPIRPVADPNGYYMSDINYVQTMSDGGRHKEQNDKLTQQFRATFTPVRDWNIIGEMNISTDNNWTHWDQKRVYSHYENDPDKTYKALTSPGNEQVYEYAYKSTFLNPNIYTNYAKTLGKHTLAGKLGFQSEQMKYRKMSAQRTDMTNLDMPVLDLTTNKENYSMMGQYQEWATAGFFSRVNYDFDGKYLVEVNLRYDGTSRFRSKKRWVWTPSFSLGWNIAREDFWTPLADYVGTLKLRGSYGVLANQNTTGWYPTYQTLNTGASDGNWLINGAKPNTASAPGLISTSLTWESIKTTNFGVDFGMLSNRLTGSFDYFERKTEDMVGPGIELPSTLGTAVPVTNNTDLKTYGWELALQWRDKKGDFSYGVRLNISDSQAKILKYPNPTGDLGKYREGVLTGEIYGYTTLGIAKTDDEMNAHLATLDNGGQTALGSSWAAGDIMYADINGDGKVDNGSNTMNDMGDLKKIGNSTARYRTGITLDAAWKGFDVQMFWQGVLKRDFDPGENSMVFWGATGSGQWWSTAMTEHLDYFRDDVNHPLGLNTDSYYPRPLFNNKNHKTQTRYLQDASYMRLKNLQIGYTFPKALVSRVGLQNLRLYVSGENLLTITNLSKTMDPETAGIGRQGGTVYPLSKTYSFGLSVNF</sequence>
<organism evidence="6 9">
    <name type="scientific">Labilibaculum euxinus</name>
    <dbReference type="NCBI Taxonomy" id="2686357"/>
    <lineage>
        <taxon>Bacteria</taxon>
        <taxon>Pseudomonadati</taxon>
        <taxon>Bacteroidota</taxon>
        <taxon>Bacteroidia</taxon>
        <taxon>Marinilabiliales</taxon>
        <taxon>Marinifilaceae</taxon>
        <taxon>Labilibaculum</taxon>
    </lineage>
</organism>
<protein>
    <submittedName>
        <fullName evidence="6">SusC/RagA family TonB-linked outer membrane protein</fullName>
    </submittedName>
</protein>
<dbReference type="FunFam" id="2.170.130.10:FF:000024">
    <property type="entry name" value="Outer membrane protein"/>
    <property type="match status" value="1"/>
</dbReference>
<comment type="similarity">
    <text evidence="1 2">Belongs to the TonB-dependent receptor family.</text>
</comment>
<dbReference type="InterPro" id="IPR012910">
    <property type="entry name" value="Plug_dom"/>
</dbReference>
<keyword evidence="2" id="KW-0798">TonB box</keyword>
<keyword evidence="1" id="KW-0998">Cell outer membrane</keyword>
<evidence type="ECO:0000256" key="1">
    <source>
        <dbReference type="PROSITE-ProRule" id="PRU01360"/>
    </source>
</evidence>
<dbReference type="SUPFAM" id="SSF56935">
    <property type="entry name" value="Porins"/>
    <property type="match status" value="1"/>
</dbReference>
<feature type="domain" description="TonB-dependent receptor plug" evidence="5">
    <location>
        <begin position="132"/>
        <end position="247"/>
    </location>
</feature>
<keyword evidence="1 2" id="KW-0472">Membrane</keyword>
<gene>
    <name evidence="7" type="ORF">DWB62_002955</name>
    <name evidence="6" type="ORF">GNY23_02955</name>
</gene>
<evidence type="ECO:0000259" key="4">
    <source>
        <dbReference type="Pfam" id="PF00593"/>
    </source>
</evidence>
<evidence type="ECO:0000256" key="2">
    <source>
        <dbReference type="RuleBase" id="RU003357"/>
    </source>
</evidence>
<evidence type="ECO:0000313" key="6">
    <source>
        <dbReference type="EMBL" id="MUP36765.1"/>
    </source>
</evidence>
<dbReference type="RefSeq" id="WP_156194672.1">
    <property type="nucleotide sequence ID" value="NZ_QTZN02000004.1"/>
</dbReference>
<keyword evidence="8" id="KW-1185">Reference proteome</keyword>
<evidence type="ECO:0000256" key="3">
    <source>
        <dbReference type="SAM" id="SignalP"/>
    </source>
</evidence>
<dbReference type="NCBIfam" id="TIGR04056">
    <property type="entry name" value="OMP_RagA_SusC"/>
    <property type="match status" value="1"/>
</dbReference>
<dbReference type="InterPro" id="IPR008969">
    <property type="entry name" value="CarboxyPept-like_regulatory"/>
</dbReference>
<dbReference type="EMBL" id="QTZN02000004">
    <property type="protein sequence ID" value="MVB05970.1"/>
    <property type="molecule type" value="Genomic_DNA"/>
</dbReference>
<dbReference type="OrthoDB" id="778480at2"/>
<feature type="domain" description="TonB-dependent receptor-like beta-barrel" evidence="4">
    <location>
        <begin position="461"/>
        <end position="1042"/>
    </location>
</feature>
<keyword evidence="1" id="KW-0813">Transport</keyword>